<accession>A0ACC3ASE5</accession>
<reference evidence="1 2" key="1">
    <citation type="journal article" date="2023" name="ACS Omega">
        <title>Identification of the Neoaspergillic Acid Biosynthesis Gene Cluster by Establishing an In Vitro CRISPR-Ribonucleoprotein Genetic System in Aspergillus melleus.</title>
        <authorList>
            <person name="Yuan B."/>
            <person name="Grau M.F."/>
            <person name="Murata R.M."/>
            <person name="Torok T."/>
            <person name="Venkateswaran K."/>
            <person name="Stajich J.E."/>
            <person name="Wang C.C.C."/>
        </authorList>
    </citation>
    <scope>NUCLEOTIDE SEQUENCE [LARGE SCALE GENOMIC DNA]</scope>
    <source>
        <strain evidence="1 2">IMV 1140</strain>
    </source>
</reference>
<dbReference type="EMBL" id="JAOPJF010000077">
    <property type="protein sequence ID" value="KAK1140700.1"/>
    <property type="molecule type" value="Genomic_DNA"/>
</dbReference>
<keyword evidence="2" id="KW-1185">Reference proteome</keyword>
<protein>
    <submittedName>
        <fullName evidence="1">Uncharacterized protein</fullName>
    </submittedName>
</protein>
<organism evidence="1 2">
    <name type="scientific">Aspergillus melleus</name>
    <dbReference type="NCBI Taxonomy" id="138277"/>
    <lineage>
        <taxon>Eukaryota</taxon>
        <taxon>Fungi</taxon>
        <taxon>Dikarya</taxon>
        <taxon>Ascomycota</taxon>
        <taxon>Pezizomycotina</taxon>
        <taxon>Eurotiomycetes</taxon>
        <taxon>Eurotiomycetidae</taxon>
        <taxon>Eurotiales</taxon>
        <taxon>Aspergillaceae</taxon>
        <taxon>Aspergillus</taxon>
        <taxon>Aspergillus subgen. Circumdati</taxon>
    </lineage>
</organism>
<name>A0ACC3ASE5_9EURO</name>
<comment type="caution">
    <text evidence="1">The sequence shown here is derived from an EMBL/GenBank/DDBJ whole genome shotgun (WGS) entry which is preliminary data.</text>
</comment>
<evidence type="ECO:0000313" key="1">
    <source>
        <dbReference type="EMBL" id="KAK1140700.1"/>
    </source>
</evidence>
<sequence>MDSQALMSGGADADAELRARSFSADRTKNAVQSRAHEQTPLLAPVDPTRSDRGDSIYRSSGNGLLSRWRQPSILWLLPFLLLFMLAFGGIVVPRINLTLTLVCRDYLNNKAAQDPNFTFAPVIFGGQDPQCRVPEVQSQVARFQLYLNLTSAILSALVSPHLGHISDRHGRTRIMAITALGMILAESVVVIVAASTETIPTNVLFLFALFDGLGGSFTSMNALTSSYVSDCTVPQKRSVAFGYIHGCIFIGTATGPLLVAFILKMAGSIFFVFCFMLALHVLFFLAVLFVIPESLSEERQQSAREKHRMKLADRDALGWLSLQRWNPKNIFTPLLILFPPVGRPSSLFPNRRGASPALRRNIVLLAGIDTVGFGVTLGVSQIFIIYAGYMFNWGNVESSFFIFVLSTCRVITLFAVFPAISWLFPGKPRPEGTISGSSPLEINLIRISLFIDMLGYCGFALANNGAFMILCGAFTALGGMGIPTLQSSITHHVPPDRIGQILGAKGLLHALSRVIAPTVFSLIYSLTVGKYTPAIFVCLVGIWGIALCTSFYLRPNTVPSRNALRVLRRLALAGSTVGSFCTIAAITYDVHRRVRVAERIVENKRALQTSAPNYDATSAANRLSRMMEAAEAGEFNGMDTFKEEEYRKFQRMGTSHNNELASETLGDGLSAEIGSKPTKEQTQAESSLGNARSSLMGPTNRGPSPGSRYGRADPIPREHLRGTRNINQPNVTAAADIGVDKSGEGQGLPEKNSVAERMQDLLDRGRPIDAAQVFLDGHSASLKGISSDRRELAVQAFYVNCKEGNVFIARSIFERLEEVDKISPGMWKVLMFALAKKGSIESTATIYTRYMHKFQVSPDMVDVVLRCLLESHRLTTAKWFFLRNIQVDRDCGLCGAYLTGLWKKTRSIELLNGQMKKILSMLPRLGKTPSDKLFNPVVKAYIEFGRIGDAEALVRDMTTTYELPLRCRTKGLLLYGKALACDWEGVEAGLQEMHDLKLTSRRRDFIPIFDRIFLEYWVSHRGPDIRDFVFRYIDKFNIVPDRVLYKHILEAFVEKGDNNMIAEFTAMARERSWKVPIKEQEFLEILRHRRLALEGAPVGFWQMLQAARVKYGNAATSQQILGYDQRSFPIAEVNNMPHTQEPMSWYQRTLQAVTPSRPVDQYQKLHKQMAHYLHVGKMTDALKCFDNAKNAKFEMRQLHVELAVVATLLEDGLSAARTLIETEWRNIRHLVRFMPLFFRQITQLEPSSEGEIVKLAVLRFYELCWSNKKMTVKHHITTATSKRLIASGKPDWALDLLATVYTSRYRRSTPFDGVCMKMFARAFAAVGNIPGIRWCILTGLARGCAVNRDFVVEVRRILGVLERDLQSKSFSAREASKKEEQLAYLGRLADLLEKKTEGDPTVWEVKSIPTLKRAYRRRLKRPIDPRNLYKESDIRQTIESWDEEYELEAALGRIESHPKSVAAQRTEAQYLGSTQEQKDE</sequence>
<gene>
    <name evidence="1" type="ORF">N8T08_010013</name>
</gene>
<evidence type="ECO:0000313" key="2">
    <source>
        <dbReference type="Proteomes" id="UP001177260"/>
    </source>
</evidence>
<dbReference type="Proteomes" id="UP001177260">
    <property type="component" value="Unassembled WGS sequence"/>
</dbReference>
<proteinExistence type="predicted"/>